<feature type="site" description="Transition state stabilizer" evidence="9">
    <location>
        <position position="136"/>
    </location>
</feature>
<evidence type="ECO:0000256" key="2">
    <source>
        <dbReference type="ARBA" id="ARBA00004713"/>
    </source>
</evidence>
<keyword evidence="10" id="KW-0472">Membrane</keyword>
<evidence type="ECO:0000259" key="12">
    <source>
        <dbReference type="Pfam" id="PF04413"/>
    </source>
</evidence>
<name>A0A917L1R1_9PROT</name>
<dbReference type="GO" id="GO:0043842">
    <property type="term" value="F:Kdo transferase activity"/>
    <property type="evidence" value="ECO:0007669"/>
    <property type="project" value="UniProtKB-EC"/>
</dbReference>
<evidence type="ECO:0000313" key="14">
    <source>
        <dbReference type="Proteomes" id="UP000661507"/>
    </source>
</evidence>
<evidence type="ECO:0000256" key="7">
    <source>
        <dbReference type="ARBA" id="ARBA00049183"/>
    </source>
</evidence>
<evidence type="ECO:0000256" key="3">
    <source>
        <dbReference type="ARBA" id="ARBA00012621"/>
    </source>
</evidence>
<dbReference type="PANTHER" id="PTHR42755">
    <property type="entry name" value="3-DEOXY-MANNO-OCTULOSONATE CYTIDYLYLTRANSFERASE"/>
    <property type="match status" value="1"/>
</dbReference>
<dbReference type="InterPro" id="IPR039901">
    <property type="entry name" value="Kdotransferase"/>
</dbReference>
<comment type="catalytic activity">
    <reaction evidence="7 10">
        <text>lipid IVA (E. coli) + CMP-3-deoxy-beta-D-manno-octulosonate = alpha-Kdo-(2-&gt;6)-lipid IVA (E. coli) + CMP + H(+)</text>
        <dbReference type="Rhea" id="RHEA:28066"/>
        <dbReference type="ChEBI" id="CHEBI:15378"/>
        <dbReference type="ChEBI" id="CHEBI:58603"/>
        <dbReference type="ChEBI" id="CHEBI:60364"/>
        <dbReference type="ChEBI" id="CHEBI:60377"/>
        <dbReference type="ChEBI" id="CHEBI:85987"/>
        <dbReference type="EC" id="2.4.99.12"/>
    </reaction>
</comment>
<keyword evidence="5 10" id="KW-0808">Transferase</keyword>
<reference evidence="13" key="2">
    <citation type="submission" date="2020-09" db="EMBL/GenBank/DDBJ databases">
        <authorList>
            <person name="Sun Q."/>
            <person name="Zhou Y."/>
        </authorList>
    </citation>
    <scope>NUCLEOTIDE SEQUENCE</scope>
    <source>
        <strain evidence="13">CGMCC 1.3617</strain>
    </source>
</reference>
<evidence type="ECO:0000256" key="5">
    <source>
        <dbReference type="ARBA" id="ARBA00022679"/>
    </source>
</evidence>
<comment type="function">
    <text evidence="1 10">Involved in lipopolysaccharide (LPS) biosynthesis. Catalyzes the transfer of 3-deoxy-D-manno-octulosonate (Kdo) residue(s) from CMP-Kdo to lipid IV(A), the tetraacyldisaccharide-1,4'-bisphosphate precursor of lipid A.</text>
</comment>
<dbReference type="RefSeq" id="WP_188972464.1">
    <property type="nucleotide sequence ID" value="NZ_BMKW01000016.1"/>
</dbReference>
<comment type="subcellular location">
    <subcellularLocation>
        <location evidence="10">Cell membrane</location>
    </subcellularLocation>
</comment>
<dbReference type="EMBL" id="BMKW01000016">
    <property type="protein sequence ID" value="GGJ38476.1"/>
    <property type="molecule type" value="Genomic_DNA"/>
</dbReference>
<keyword evidence="14" id="KW-1185">Reference proteome</keyword>
<dbReference type="GO" id="GO:0005886">
    <property type="term" value="C:plasma membrane"/>
    <property type="evidence" value="ECO:0007669"/>
    <property type="project" value="UniProtKB-SubCell"/>
</dbReference>
<dbReference type="Gene3D" id="3.40.50.2000">
    <property type="entry name" value="Glycogen Phosphorylase B"/>
    <property type="match status" value="1"/>
</dbReference>
<feature type="domain" description="3-deoxy-D-manno-octulosonic-acid transferase N-terminal" evidence="12">
    <location>
        <begin position="35"/>
        <end position="213"/>
    </location>
</feature>
<reference evidence="13" key="1">
    <citation type="journal article" date="2014" name="Int. J. Syst. Evol. Microbiol.">
        <title>Complete genome sequence of Corynebacterium casei LMG S-19264T (=DSM 44701T), isolated from a smear-ripened cheese.</title>
        <authorList>
            <consortium name="US DOE Joint Genome Institute (JGI-PGF)"/>
            <person name="Walter F."/>
            <person name="Albersmeier A."/>
            <person name="Kalinowski J."/>
            <person name="Ruckert C."/>
        </authorList>
    </citation>
    <scope>NUCLEOTIDE SEQUENCE</scope>
    <source>
        <strain evidence="13">CGMCC 1.3617</strain>
    </source>
</reference>
<comment type="pathway">
    <text evidence="2 10">Bacterial outer membrane biogenesis; LPS core biosynthesis.</text>
</comment>
<dbReference type="Proteomes" id="UP000661507">
    <property type="component" value="Unassembled WGS sequence"/>
</dbReference>
<organism evidence="13 14">
    <name type="scientific">Neoroseomonas lacus</name>
    <dbReference type="NCBI Taxonomy" id="287609"/>
    <lineage>
        <taxon>Bacteria</taxon>
        <taxon>Pseudomonadati</taxon>
        <taxon>Pseudomonadota</taxon>
        <taxon>Alphaproteobacteria</taxon>
        <taxon>Acetobacterales</taxon>
        <taxon>Acetobacteraceae</taxon>
        <taxon>Neoroseomonas</taxon>
    </lineage>
</organism>
<dbReference type="InterPro" id="IPR038107">
    <property type="entry name" value="Glycos_transf_N_sf"/>
</dbReference>
<dbReference type="InterPro" id="IPR007507">
    <property type="entry name" value="Glycos_transf_N"/>
</dbReference>
<dbReference type="PANTHER" id="PTHR42755:SF1">
    <property type="entry name" value="3-DEOXY-D-MANNO-OCTULOSONIC ACID TRANSFERASE, MITOCHONDRIAL-RELATED"/>
    <property type="match status" value="1"/>
</dbReference>
<dbReference type="Pfam" id="PF04413">
    <property type="entry name" value="Glycos_transf_N"/>
    <property type="match status" value="1"/>
</dbReference>
<sequence length="457" mass="48479">MTPLACAWHWAATAAAPVLPAYLSRRVRRGKEIGHRLPERFGLGAVRPDGPLLWLHAASVGETLSILPLLDALGHAAPSLSFLITTGTVTSATLLGRRLPAALAPRVAHRFVPLDVPRWVGRFLDGWRPDAAVFVESELWPNLIAATARRRIPLVLVNGRMTERSARWWRRSAGFARKVLAPFGLVLAQTEADSARLRSLGAPAQCWGNLKYAAPPLPVEAAEFDRMRTLLDGRPVWLAASTHPGEEAIILAAHRRIAADHPGLLTIIVPRHPERGADIAALAAPLAVARRAAGQDPTPETEVLVADTLGELGLFYRLAALAFIGGSLVPHGGQNPLEPVRLGCPVLLGPHDWNFTEIVGRLEAVGGLTRIPPGADRTAALAEAVSNMLTSPDRGRAQAEAAAGVAAEEAGLPERIAAALLPLLSLRDEAAAEPGSRIMAGSETSGPPDTGIVDDTN</sequence>
<dbReference type="EC" id="2.4.99.12" evidence="3 10"/>
<proteinExistence type="inferred from homology"/>
<gene>
    <name evidence="13" type="primary">kdtA</name>
    <name evidence="13" type="ORF">GCM10011320_52610</name>
</gene>
<comment type="similarity">
    <text evidence="10">Belongs to the glycosyltransferase group 1 family.</text>
</comment>
<feature type="active site" description="Proton acceptor" evidence="8">
    <location>
        <position position="62"/>
    </location>
</feature>
<feature type="region of interest" description="Disordered" evidence="11">
    <location>
        <begin position="434"/>
        <end position="457"/>
    </location>
</feature>
<dbReference type="SUPFAM" id="SSF53756">
    <property type="entry name" value="UDP-Glycosyltransferase/glycogen phosphorylase"/>
    <property type="match status" value="1"/>
</dbReference>
<feature type="site" description="Transition state stabilizer" evidence="9">
    <location>
        <position position="211"/>
    </location>
</feature>
<dbReference type="GO" id="GO:0009245">
    <property type="term" value="P:lipid A biosynthetic process"/>
    <property type="evidence" value="ECO:0007669"/>
    <property type="project" value="TreeGrafter"/>
</dbReference>
<evidence type="ECO:0000256" key="1">
    <source>
        <dbReference type="ARBA" id="ARBA00003394"/>
    </source>
</evidence>
<evidence type="ECO:0000256" key="9">
    <source>
        <dbReference type="PIRSR" id="PIRSR639901-2"/>
    </source>
</evidence>
<evidence type="ECO:0000313" key="13">
    <source>
        <dbReference type="EMBL" id="GGJ38476.1"/>
    </source>
</evidence>
<evidence type="ECO:0000256" key="10">
    <source>
        <dbReference type="RuleBase" id="RU365103"/>
    </source>
</evidence>
<accession>A0A917L1R1</accession>
<protein>
    <recommendedName>
        <fullName evidence="4 10">3-deoxy-D-manno-octulosonic acid transferase</fullName>
        <shortName evidence="10">Kdo transferase</shortName>
        <ecNumber evidence="3 10">2.4.99.12</ecNumber>
    </recommendedName>
    <alternativeName>
        <fullName evidence="6 10">Lipid IV(A) 3-deoxy-D-manno-octulosonic acid transferase</fullName>
    </alternativeName>
</protein>
<keyword evidence="10" id="KW-1003">Cell membrane</keyword>
<evidence type="ECO:0000256" key="6">
    <source>
        <dbReference type="ARBA" id="ARBA00031445"/>
    </source>
</evidence>
<comment type="caution">
    <text evidence="13">The sequence shown here is derived from an EMBL/GenBank/DDBJ whole genome shotgun (WGS) entry which is preliminary data.</text>
</comment>
<dbReference type="GO" id="GO:0009244">
    <property type="term" value="P:lipopolysaccharide core region biosynthetic process"/>
    <property type="evidence" value="ECO:0007669"/>
    <property type="project" value="UniProtKB-UniRule"/>
</dbReference>
<dbReference type="Gene3D" id="3.40.50.11720">
    <property type="entry name" value="3-Deoxy-D-manno-octulosonic-acid transferase, N-terminal domain"/>
    <property type="match status" value="1"/>
</dbReference>
<evidence type="ECO:0000256" key="4">
    <source>
        <dbReference type="ARBA" id="ARBA00019077"/>
    </source>
</evidence>
<keyword evidence="10" id="KW-0448">Lipopolysaccharide biosynthesis</keyword>
<evidence type="ECO:0000256" key="11">
    <source>
        <dbReference type="SAM" id="MobiDB-lite"/>
    </source>
</evidence>
<dbReference type="AlphaFoldDB" id="A0A917L1R1"/>
<evidence type="ECO:0000256" key="8">
    <source>
        <dbReference type="PIRSR" id="PIRSR639901-1"/>
    </source>
</evidence>